<name>A0A850R7H3_9GAMM</name>
<reference evidence="2 3" key="1">
    <citation type="submission" date="2020-06" db="EMBL/GenBank/DDBJ databases">
        <title>Whole-genome sequence of Allochromatium humboldtianum DSM 21881, type strain.</title>
        <authorList>
            <person name="Kyndt J.A."/>
            <person name="Meyer T.E."/>
        </authorList>
    </citation>
    <scope>NUCLEOTIDE SEQUENCE [LARGE SCALE GENOMIC DNA]</scope>
    <source>
        <strain evidence="2 3">DSM 21881</strain>
    </source>
</reference>
<gene>
    <name evidence="2" type="ORF">HW932_03580</name>
</gene>
<organism evidence="2 3">
    <name type="scientific">Allochromatium humboldtianum</name>
    <dbReference type="NCBI Taxonomy" id="504901"/>
    <lineage>
        <taxon>Bacteria</taxon>
        <taxon>Pseudomonadati</taxon>
        <taxon>Pseudomonadota</taxon>
        <taxon>Gammaproteobacteria</taxon>
        <taxon>Chromatiales</taxon>
        <taxon>Chromatiaceae</taxon>
        <taxon>Allochromatium</taxon>
    </lineage>
</organism>
<sequence length="60" mass="6840">MNKFHADAVQTEQDRWLKFFTEGERQPDGDETPEKKKGLPSDIGNPFLLLAPWDGLEPPT</sequence>
<feature type="region of interest" description="Disordered" evidence="1">
    <location>
        <begin position="20"/>
        <end position="60"/>
    </location>
</feature>
<dbReference type="Proteomes" id="UP000592294">
    <property type="component" value="Unassembled WGS sequence"/>
</dbReference>
<evidence type="ECO:0000256" key="1">
    <source>
        <dbReference type="SAM" id="MobiDB-lite"/>
    </source>
</evidence>
<evidence type="ECO:0000313" key="3">
    <source>
        <dbReference type="Proteomes" id="UP000592294"/>
    </source>
</evidence>
<evidence type="ECO:0000313" key="2">
    <source>
        <dbReference type="EMBL" id="NVZ08336.1"/>
    </source>
</evidence>
<accession>A0A850R7H3</accession>
<feature type="compositionally biased region" description="Basic and acidic residues" evidence="1">
    <location>
        <begin position="20"/>
        <end position="39"/>
    </location>
</feature>
<dbReference type="AlphaFoldDB" id="A0A850R7H3"/>
<protein>
    <submittedName>
        <fullName evidence="2">Uncharacterized protein</fullName>
    </submittedName>
</protein>
<comment type="caution">
    <text evidence="2">The sequence shown here is derived from an EMBL/GenBank/DDBJ whole genome shotgun (WGS) entry which is preliminary data.</text>
</comment>
<proteinExistence type="predicted"/>
<dbReference type="EMBL" id="JABZEO010000002">
    <property type="protein sequence ID" value="NVZ08336.1"/>
    <property type="molecule type" value="Genomic_DNA"/>
</dbReference>
<keyword evidence="3" id="KW-1185">Reference proteome</keyword>